<dbReference type="SUPFAM" id="SSF52200">
    <property type="entry name" value="Toll/Interleukin receptor TIR domain"/>
    <property type="match status" value="1"/>
</dbReference>
<dbReference type="PANTHER" id="PTHR32009:SF106">
    <property type="entry name" value="TIR DOMAIN-CONTAINING PROTEIN"/>
    <property type="match status" value="1"/>
</dbReference>
<dbReference type="SMART" id="SM00255">
    <property type="entry name" value="TIR"/>
    <property type="match status" value="1"/>
</dbReference>
<sequence length="430" mass="49992">MILSSRFWVLRRFFIFHLCYYIAVLYSMLCWNSWCINFLCDFVMLKCHRISYLRAKILSSYSRIMIKFMSNMHIDVIENIGQQVLIIFYKVEPSDVLLNQNNSFEAALVKHEQRLGKDSDKVKGWRSALSRVCALPDKEHCRKNMYESELIKKIVKDTFAKLPPVQSQTKPIGGLGGSRFVIDYIYDVFLSFSNGTRYTFSDYLYDALSKKRIHTFRGDKGLIGEEISPDILEAIEKSRMSIIVLCENYASSARCLDELSKIVECFDNEGQHVSAIFYKVEPTNVRFQKETYEAAMNEHENRYGKGSEKVKAWRFALSRVCDISGQHLRDNAYEFKLIKKIVRDTFVKVSSGPSENKYLVGLDSCFEQMTLMIFVKEYSGSSKTEGIMLDPPQSEEVNDWIASLRLLDWELLKVPKRIDDFYLPHSRLSI</sequence>
<dbReference type="PANTHER" id="PTHR32009">
    <property type="entry name" value="TMV RESISTANCE PROTEIN N-LIKE"/>
    <property type="match status" value="1"/>
</dbReference>
<dbReference type="GO" id="GO:0061809">
    <property type="term" value="F:NAD+ nucleosidase activity, cyclic ADP-ribose generating"/>
    <property type="evidence" value="ECO:0007669"/>
    <property type="project" value="UniProtKB-EC"/>
</dbReference>
<evidence type="ECO:0000256" key="2">
    <source>
        <dbReference type="SAM" id="Phobius"/>
    </source>
</evidence>
<evidence type="ECO:0000259" key="3">
    <source>
        <dbReference type="PROSITE" id="PS50104"/>
    </source>
</evidence>
<dbReference type="Proteomes" id="UP001372338">
    <property type="component" value="Unassembled WGS sequence"/>
</dbReference>
<keyword evidence="2" id="KW-1133">Transmembrane helix</keyword>
<dbReference type="AlphaFoldDB" id="A0AAN9IPU4"/>
<dbReference type="InterPro" id="IPR035897">
    <property type="entry name" value="Toll_tir_struct_dom_sf"/>
</dbReference>
<evidence type="ECO:0000313" key="5">
    <source>
        <dbReference type="Proteomes" id="UP001372338"/>
    </source>
</evidence>
<accession>A0AAN9IPU4</accession>
<feature type="transmembrane region" description="Helical" evidence="2">
    <location>
        <begin position="12"/>
        <end position="34"/>
    </location>
</feature>
<dbReference type="Gene3D" id="3.40.50.10140">
    <property type="entry name" value="Toll/interleukin-1 receptor homology (TIR) domain"/>
    <property type="match status" value="2"/>
</dbReference>
<evidence type="ECO:0000256" key="1">
    <source>
        <dbReference type="ARBA" id="ARBA00023027"/>
    </source>
</evidence>
<reference evidence="4 5" key="1">
    <citation type="submission" date="2024-01" db="EMBL/GenBank/DDBJ databases">
        <title>The genomes of 5 underutilized Papilionoideae crops provide insights into root nodulation and disease resistanc.</title>
        <authorList>
            <person name="Yuan L."/>
        </authorList>
    </citation>
    <scope>NUCLEOTIDE SEQUENCE [LARGE SCALE GENOMIC DNA]</scope>
    <source>
        <strain evidence="4">ZHUSHIDOU_FW_LH</strain>
        <tissue evidence="4">Leaf</tissue>
    </source>
</reference>
<comment type="caution">
    <text evidence="4">The sequence shown here is derived from an EMBL/GenBank/DDBJ whole genome shotgun (WGS) entry which is preliminary data.</text>
</comment>
<keyword evidence="5" id="KW-1185">Reference proteome</keyword>
<keyword evidence="2" id="KW-0812">Transmembrane</keyword>
<dbReference type="Pfam" id="PF01582">
    <property type="entry name" value="TIR"/>
    <property type="match status" value="2"/>
</dbReference>
<keyword evidence="2" id="KW-0472">Membrane</keyword>
<proteinExistence type="predicted"/>
<name>A0AAN9IPU4_CROPI</name>
<feature type="domain" description="TIR" evidence="3">
    <location>
        <begin position="184"/>
        <end position="349"/>
    </location>
</feature>
<organism evidence="4 5">
    <name type="scientific">Crotalaria pallida</name>
    <name type="common">Smooth rattlebox</name>
    <name type="synonym">Crotalaria striata</name>
    <dbReference type="NCBI Taxonomy" id="3830"/>
    <lineage>
        <taxon>Eukaryota</taxon>
        <taxon>Viridiplantae</taxon>
        <taxon>Streptophyta</taxon>
        <taxon>Embryophyta</taxon>
        <taxon>Tracheophyta</taxon>
        <taxon>Spermatophyta</taxon>
        <taxon>Magnoliopsida</taxon>
        <taxon>eudicotyledons</taxon>
        <taxon>Gunneridae</taxon>
        <taxon>Pentapetalae</taxon>
        <taxon>rosids</taxon>
        <taxon>fabids</taxon>
        <taxon>Fabales</taxon>
        <taxon>Fabaceae</taxon>
        <taxon>Papilionoideae</taxon>
        <taxon>50 kb inversion clade</taxon>
        <taxon>genistoids sensu lato</taxon>
        <taxon>core genistoids</taxon>
        <taxon>Crotalarieae</taxon>
        <taxon>Crotalaria</taxon>
    </lineage>
</organism>
<keyword evidence="1" id="KW-0520">NAD</keyword>
<dbReference type="GO" id="GO:0007165">
    <property type="term" value="P:signal transduction"/>
    <property type="evidence" value="ECO:0007669"/>
    <property type="project" value="InterPro"/>
</dbReference>
<dbReference type="PROSITE" id="PS50104">
    <property type="entry name" value="TIR"/>
    <property type="match status" value="1"/>
</dbReference>
<evidence type="ECO:0000313" key="4">
    <source>
        <dbReference type="EMBL" id="KAK7283854.1"/>
    </source>
</evidence>
<dbReference type="InterPro" id="IPR000157">
    <property type="entry name" value="TIR_dom"/>
</dbReference>
<dbReference type="EMBL" id="JAYWIO010000002">
    <property type="protein sequence ID" value="KAK7283854.1"/>
    <property type="molecule type" value="Genomic_DNA"/>
</dbReference>
<gene>
    <name evidence="4" type="ORF">RIF29_13602</name>
</gene>
<protein>
    <recommendedName>
        <fullName evidence="3">TIR domain-containing protein</fullName>
    </recommendedName>
</protein>